<dbReference type="Pfam" id="PF13568">
    <property type="entry name" value="OMP_b-brl_2"/>
    <property type="match status" value="1"/>
</dbReference>
<proteinExistence type="predicted"/>
<accession>A0A4V1KRY7</accession>
<evidence type="ECO:0000313" key="3">
    <source>
        <dbReference type="Proteomes" id="UP000289859"/>
    </source>
</evidence>
<gene>
    <name evidence="2" type="ORF">DSM02_551</name>
</gene>
<protein>
    <submittedName>
        <fullName evidence="2">Outer membrane protein with beta-barrel domain</fullName>
    </submittedName>
</protein>
<comment type="caution">
    <text evidence="2">The sequence shown here is derived from an EMBL/GenBank/DDBJ whole genome shotgun (WGS) entry which is preliminary data.</text>
</comment>
<feature type="domain" description="Outer membrane protein beta-barrel" evidence="1">
    <location>
        <begin position="20"/>
        <end position="184"/>
    </location>
</feature>
<dbReference type="RefSeq" id="WP_128764194.1">
    <property type="nucleotide sequence ID" value="NZ_JBHUOO010000005.1"/>
</dbReference>
<dbReference type="SUPFAM" id="SSF56925">
    <property type="entry name" value="OMPA-like"/>
    <property type="match status" value="1"/>
</dbReference>
<dbReference type="OrthoDB" id="947434at2"/>
<dbReference type="InterPro" id="IPR011250">
    <property type="entry name" value="OMP/PagP_B-barrel"/>
</dbReference>
<dbReference type="InterPro" id="IPR025665">
    <property type="entry name" value="Beta-barrel_OMP_2"/>
</dbReference>
<dbReference type="EMBL" id="QOVK01000001">
    <property type="protein sequence ID" value="RXG26554.1"/>
    <property type="molecule type" value="Genomic_DNA"/>
</dbReference>
<keyword evidence="3" id="KW-1185">Reference proteome</keyword>
<reference evidence="2 3" key="1">
    <citation type="submission" date="2018-07" db="EMBL/GenBank/DDBJ databases">
        <title>Leeuwenhoekiella genomics.</title>
        <authorList>
            <person name="Tahon G."/>
            <person name="Willems A."/>
        </authorList>
    </citation>
    <scope>NUCLEOTIDE SEQUENCE [LARGE SCALE GENOMIC DNA]</scope>
    <source>
        <strain evidence="2 3">LMG 29608</strain>
    </source>
</reference>
<evidence type="ECO:0000313" key="2">
    <source>
        <dbReference type="EMBL" id="RXG26554.1"/>
    </source>
</evidence>
<dbReference type="Proteomes" id="UP000289859">
    <property type="component" value="Unassembled WGS sequence"/>
</dbReference>
<name>A0A4V1KRY7_9FLAO</name>
<dbReference type="AlphaFoldDB" id="A0A4V1KRY7"/>
<organism evidence="2 3">
    <name type="scientific">Leeuwenhoekiella polynyae</name>
    <dbReference type="NCBI Taxonomy" id="1550906"/>
    <lineage>
        <taxon>Bacteria</taxon>
        <taxon>Pseudomonadati</taxon>
        <taxon>Bacteroidota</taxon>
        <taxon>Flavobacteriia</taxon>
        <taxon>Flavobacteriales</taxon>
        <taxon>Flavobacteriaceae</taxon>
        <taxon>Leeuwenhoekiella</taxon>
    </lineage>
</organism>
<sequence>MNKFLLFISLTFLGLYTINAQRQGDFQMGLHAGLNLANVSTADGQSNTSSRISFNVAATGEYYFSESWGIKAKLIYDNKGWSDAFIEDENFNRITTDFRLNYVTLPLLASWHFGSRKNWYLHFGPYAGFLVSATDSELNMDIKEVFSSTDFGISLGVGYKFEINRSTILFIEYDAQSGVTDVFNQNDVGQTIRNGRSSLNFGVLFYLN</sequence>
<evidence type="ECO:0000259" key="1">
    <source>
        <dbReference type="Pfam" id="PF13568"/>
    </source>
</evidence>
<dbReference type="Gene3D" id="2.40.160.20">
    <property type="match status" value="1"/>
</dbReference>